<organism evidence="1">
    <name type="scientific">Arundo donax</name>
    <name type="common">Giant reed</name>
    <name type="synonym">Donax arundinaceus</name>
    <dbReference type="NCBI Taxonomy" id="35708"/>
    <lineage>
        <taxon>Eukaryota</taxon>
        <taxon>Viridiplantae</taxon>
        <taxon>Streptophyta</taxon>
        <taxon>Embryophyta</taxon>
        <taxon>Tracheophyta</taxon>
        <taxon>Spermatophyta</taxon>
        <taxon>Magnoliopsida</taxon>
        <taxon>Liliopsida</taxon>
        <taxon>Poales</taxon>
        <taxon>Poaceae</taxon>
        <taxon>PACMAD clade</taxon>
        <taxon>Arundinoideae</taxon>
        <taxon>Arundineae</taxon>
        <taxon>Arundo</taxon>
    </lineage>
</organism>
<reference evidence="1" key="1">
    <citation type="submission" date="2014-09" db="EMBL/GenBank/DDBJ databases">
        <authorList>
            <person name="Magalhaes I.L.F."/>
            <person name="Oliveira U."/>
            <person name="Santos F.R."/>
            <person name="Vidigal T.H.D.A."/>
            <person name="Brescovit A.D."/>
            <person name="Santos A.J."/>
        </authorList>
    </citation>
    <scope>NUCLEOTIDE SEQUENCE</scope>
    <source>
        <tissue evidence="1">Shoot tissue taken approximately 20 cm above the soil surface</tissue>
    </source>
</reference>
<proteinExistence type="predicted"/>
<reference evidence="1" key="2">
    <citation type="journal article" date="2015" name="Data Brief">
        <title>Shoot transcriptome of the giant reed, Arundo donax.</title>
        <authorList>
            <person name="Barrero R.A."/>
            <person name="Guerrero F.D."/>
            <person name="Moolhuijzen P."/>
            <person name="Goolsby J.A."/>
            <person name="Tidwell J."/>
            <person name="Bellgard S.E."/>
            <person name="Bellgard M.I."/>
        </authorList>
    </citation>
    <scope>NUCLEOTIDE SEQUENCE</scope>
    <source>
        <tissue evidence="1">Shoot tissue taken approximately 20 cm above the soil surface</tissue>
    </source>
</reference>
<name>A0A0A9AL36_ARUDO</name>
<accession>A0A0A9AL36</accession>
<sequence>MVDRLVTSLLHYHLPSLYITRSNFIVNT</sequence>
<dbReference type="AlphaFoldDB" id="A0A0A9AL36"/>
<dbReference type="EMBL" id="GBRH01246014">
    <property type="protein sequence ID" value="JAD51881.1"/>
    <property type="molecule type" value="Transcribed_RNA"/>
</dbReference>
<evidence type="ECO:0000313" key="1">
    <source>
        <dbReference type="EMBL" id="JAD51881.1"/>
    </source>
</evidence>
<protein>
    <submittedName>
        <fullName evidence="1">Uncharacterized protein</fullName>
    </submittedName>
</protein>